<dbReference type="AlphaFoldDB" id="N6W2K6"/>
<protein>
    <submittedName>
        <fullName evidence="1">Uncharacterized protein</fullName>
    </submittedName>
</protein>
<keyword evidence="2" id="KW-1185">Reference proteome</keyword>
<dbReference type="HOGENOM" id="CLU_2753125_0_0_6"/>
<accession>N6W2K6</accession>
<reference evidence="1 2" key="1">
    <citation type="journal article" date="2013" name="Genome Announc.">
        <title>Genome Sequence of the Polycyclic Aromatic Hydrocarbon-Degrading Bacterium Strain Marinobacter nanhaiticus D15-8WT.</title>
        <authorList>
            <person name="Cui Z."/>
            <person name="Gao W."/>
            <person name="Li Q."/>
            <person name="Xu G."/>
            <person name="Zheng L."/>
        </authorList>
    </citation>
    <scope>NUCLEOTIDE SEQUENCE [LARGE SCALE GENOMIC DNA]</scope>
    <source>
        <strain evidence="1 2">D15-8W</strain>
    </source>
</reference>
<evidence type="ECO:0000313" key="1">
    <source>
        <dbReference type="EMBL" id="ENO16765.1"/>
    </source>
</evidence>
<evidence type="ECO:0000313" key="2">
    <source>
        <dbReference type="Proteomes" id="UP000013165"/>
    </source>
</evidence>
<sequence length="70" mass="7691">MQVFKGFCEGLVIFSGRRVGAEANDHRRLKRMTTAAFGALEGHPWPAMALGDILVPCFSDGGHSLRFGLW</sequence>
<organism evidence="1 2">
    <name type="scientific">Marinobacter nanhaiticus D15-8W</name>
    <dbReference type="NCBI Taxonomy" id="626887"/>
    <lineage>
        <taxon>Bacteria</taxon>
        <taxon>Pseudomonadati</taxon>
        <taxon>Pseudomonadota</taxon>
        <taxon>Gammaproteobacteria</taxon>
        <taxon>Pseudomonadales</taxon>
        <taxon>Marinobacteraceae</taxon>
        <taxon>Marinobacter</taxon>
    </lineage>
</organism>
<dbReference type="PATRIC" id="fig|626887.3.peg.714"/>
<dbReference type="EMBL" id="APLQ01000010">
    <property type="protein sequence ID" value="ENO16765.1"/>
    <property type="molecule type" value="Genomic_DNA"/>
</dbReference>
<comment type="caution">
    <text evidence="1">The sequence shown here is derived from an EMBL/GenBank/DDBJ whole genome shotgun (WGS) entry which is preliminary data.</text>
</comment>
<dbReference type="Proteomes" id="UP000013165">
    <property type="component" value="Unassembled WGS sequence"/>
</dbReference>
<proteinExistence type="predicted"/>
<gene>
    <name evidence="1" type="ORF">J057_03635</name>
</gene>
<name>N6W2K6_9GAMM</name>